<reference evidence="2 3" key="1">
    <citation type="submission" date="2024-04" db="EMBL/GenBank/DDBJ databases">
        <title>Phyllosticta paracitricarpa is synonymous to the EU quarantine fungus P. citricarpa based on phylogenomic analyses.</title>
        <authorList>
            <consortium name="Lawrence Berkeley National Laboratory"/>
            <person name="Van Ingen-Buijs V.A."/>
            <person name="Van Westerhoven A.C."/>
            <person name="Haridas S."/>
            <person name="Skiadas P."/>
            <person name="Martin F."/>
            <person name="Groenewald J.Z."/>
            <person name="Crous P.W."/>
            <person name="Seidl M.F."/>
        </authorList>
    </citation>
    <scope>NUCLEOTIDE SEQUENCE [LARGE SCALE GENOMIC DNA]</scope>
    <source>
        <strain evidence="2 3">CBS 123371</strain>
    </source>
</reference>
<dbReference type="EMBL" id="JBBPHU010000002">
    <property type="protein sequence ID" value="KAK7522016.1"/>
    <property type="molecule type" value="Genomic_DNA"/>
</dbReference>
<dbReference type="Proteomes" id="UP001363622">
    <property type="component" value="Unassembled WGS sequence"/>
</dbReference>
<feature type="compositionally biased region" description="Basic and acidic residues" evidence="1">
    <location>
        <begin position="150"/>
        <end position="172"/>
    </location>
</feature>
<feature type="region of interest" description="Disordered" evidence="1">
    <location>
        <begin position="150"/>
        <end position="225"/>
    </location>
</feature>
<evidence type="ECO:0000313" key="2">
    <source>
        <dbReference type="EMBL" id="KAK7522016.1"/>
    </source>
</evidence>
<organism evidence="2 3">
    <name type="scientific">Phyllosticta citriasiana</name>
    <dbReference type="NCBI Taxonomy" id="595635"/>
    <lineage>
        <taxon>Eukaryota</taxon>
        <taxon>Fungi</taxon>
        <taxon>Dikarya</taxon>
        <taxon>Ascomycota</taxon>
        <taxon>Pezizomycotina</taxon>
        <taxon>Dothideomycetes</taxon>
        <taxon>Dothideomycetes incertae sedis</taxon>
        <taxon>Botryosphaeriales</taxon>
        <taxon>Phyllostictaceae</taxon>
        <taxon>Phyllosticta</taxon>
    </lineage>
</organism>
<proteinExistence type="predicted"/>
<name>A0ABR1KV65_9PEZI</name>
<keyword evidence="3" id="KW-1185">Reference proteome</keyword>
<comment type="caution">
    <text evidence="2">The sequence shown here is derived from an EMBL/GenBank/DDBJ whole genome shotgun (WGS) entry which is preliminary data.</text>
</comment>
<evidence type="ECO:0000256" key="1">
    <source>
        <dbReference type="SAM" id="MobiDB-lite"/>
    </source>
</evidence>
<protein>
    <submittedName>
        <fullName evidence="2">Uncharacterized protein</fullName>
    </submittedName>
</protein>
<sequence length="225" mass="24317">MSSNGNPPPNGRDQASNNGSSNDTNNTNNTSSNGQARGPYVPYRPPPRVPTSGRLTAEERNQYYDFQFPRESFYHVDPANSSADDAPSRRQRPLPEQTGLSGSSRVGSPFDSSARNLVSPATSGGSGEGGAEQGAVRRQSYSFGALYRERAANASAEEDRQRREEIRARAGDIVDAAMAGRTTLDLGSGGEQARQREDEGRRRRQDAHLNGVGAWAEDEDAGDRE</sequence>
<feature type="compositionally biased region" description="Pro residues" evidence="1">
    <location>
        <begin position="1"/>
        <end position="10"/>
    </location>
</feature>
<accession>A0ABR1KV65</accession>
<feature type="compositionally biased region" description="Acidic residues" evidence="1">
    <location>
        <begin position="216"/>
        <end position="225"/>
    </location>
</feature>
<feature type="compositionally biased region" description="Low complexity" evidence="1">
    <location>
        <begin position="16"/>
        <end position="34"/>
    </location>
</feature>
<feature type="compositionally biased region" description="Polar residues" evidence="1">
    <location>
        <begin position="98"/>
        <end position="122"/>
    </location>
</feature>
<gene>
    <name evidence="2" type="ORF">IWZ03DRAFT_107667</name>
</gene>
<feature type="region of interest" description="Disordered" evidence="1">
    <location>
        <begin position="1"/>
        <end position="137"/>
    </location>
</feature>
<evidence type="ECO:0000313" key="3">
    <source>
        <dbReference type="Proteomes" id="UP001363622"/>
    </source>
</evidence>